<dbReference type="EMBL" id="GBXM01089020">
    <property type="protein sequence ID" value="JAH19557.1"/>
    <property type="molecule type" value="Transcribed_RNA"/>
</dbReference>
<evidence type="ECO:0000313" key="2">
    <source>
        <dbReference type="EMBL" id="JAH19557.1"/>
    </source>
</evidence>
<name>A0A0E9QSY7_ANGAN</name>
<sequence>MKTFVLQRSRRGLPVFPCKKEAHRSSDKCSHTEQRAGQRGCVNG</sequence>
<dbReference type="AlphaFoldDB" id="A0A0E9QSY7"/>
<reference evidence="2" key="1">
    <citation type="submission" date="2014-11" db="EMBL/GenBank/DDBJ databases">
        <authorList>
            <person name="Amaro Gonzalez C."/>
        </authorList>
    </citation>
    <scope>NUCLEOTIDE SEQUENCE</scope>
</reference>
<proteinExistence type="predicted"/>
<accession>A0A0E9QSY7</accession>
<protein>
    <submittedName>
        <fullName evidence="2">Uncharacterized protein</fullName>
    </submittedName>
</protein>
<feature type="compositionally biased region" description="Basic and acidic residues" evidence="1">
    <location>
        <begin position="24"/>
        <end position="36"/>
    </location>
</feature>
<feature type="region of interest" description="Disordered" evidence="1">
    <location>
        <begin position="24"/>
        <end position="44"/>
    </location>
</feature>
<reference evidence="2" key="2">
    <citation type="journal article" date="2015" name="Fish Shellfish Immunol.">
        <title>Early steps in the European eel (Anguilla anguilla)-Vibrio vulnificus interaction in the gills: Role of the RtxA13 toxin.</title>
        <authorList>
            <person name="Callol A."/>
            <person name="Pajuelo D."/>
            <person name="Ebbesson L."/>
            <person name="Teles M."/>
            <person name="MacKenzie S."/>
            <person name="Amaro C."/>
        </authorList>
    </citation>
    <scope>NUCLEOTIDE SEQUENCE</scope>
</reference>
<organism evidence="2">
    <name type="scientific">Anguilla anguilla</name>
    <name type="common">European freshwater eel</name>
    <name type="synonym">Muraena anguilla</name>
    <dbReference type="NCBI Taxonomy" id="7936"/>
    <lineage>
        <taxon>Eukaryota</taxon>
        <taxon>Metazoa</taxon>
        <taxon>Chordata</taxon>
        <taxon>Craniata</taxon>
        <taxon>Vertebrata</taxon>
        <taxon>Euteleostomi</taxon>
        <taxon>Actinopterygii</taxon>
        <taxon>Neopterygii</taxon>
        <taxon>Teleostei</taxon>
        <taxon>Anguilliformes</taxon>
        <taxon>Anguillidae</taxon>
        <taxon>Anguilla</taxon>
    </lineage>
</organism>
<evidence type="ECO:0000256" key="1">
    <source>
        <dbReference type="SAM" id="MobiDB-lite"/>
    </source>
</evidence>